<evidence type="ECO:0000313" key="2">
    <source>
        <dbReference type="EMBL" id="WNL12607.1"/>
    </source>
</evidence>
<dbReference type="NCBIfam" id="TIGR03585">
    <property type="entry name" value="PseH"/>
    <property type="match status" value="1"/>
</dbReference>
<dbReference type="GO" id="GO:0016747">
    <property type="term" value="F:acyltransferase activity, transferring groups other than amino-acyl groups"/>
    <property type="evidence" value="ECO:0007669"/>
    <property type="project" value="InterPro"/>
</dbReference>
<gene>
    <name evidence="2" type="primary">pseH</name>
    <name evidence="3" type="ORF">RJG51_07750</name>
    <name evidence="2" type="ORF">RJG52_00725</name>
    <name evidence="4" type="ORF">RJG53_05530</name>
    <name evidence="6" type="ORF">RJG55_00730</name>
    <name evidence="5" type="ORF">RJG56_05380</name>
    <name evidence="7" type="ORF">RJG57_10590</name>
</gene>
<evidence type="ECO:0000313" key="4">
    <source>
        <dbReference type="EMBL" id="WNL18069.1"/>
    </source>
</evidence>
<dbReference type="EMBL" id="CP134852">
    <property type="protein sequence ID" value="WNL25481.1"/>
    <property type="molecule type" value="Genomic_DNA"/>
</dbReference>
<feature type="domain" description="N-acetyltransferase" evidence="1">
    <location>
        <begin position="7"/>
        <end position="159"/>
    </location>
</feature>
<evidence type="ECO:0000259" key="1">
    <source>
        <dbReference type="PROSITE" id="PS51186"/>
    </source>
</evidence>
<dbReference type="InterPro" id="IPR016181">
    <property type="entry name" value="Acyl_CoA_acyltransferase"/>
</dbReference>
<dbReference type="InterPro" id="IPR000182">
    <property type="entry name" value="GNAT_dom"/>
</dbReference>
<dbReference type="Gene3D" id="3.40.630.30">
    <property type="match status" value="1"/>
</dbReference>
<dbReference type="PANTHER" id="PTHR43415">
    <property type="entry name" value="SPERMIDINE N(1)-ACETYLTRANSFERASE"/>
    <property type="match status" value="1"/>
</dbReference>
<proteinExistence type="predicted"/>
<protein>
    <submittedName>
        <fullName evidence="2">UDP-4-amino-4, 6-dideoxy-N-acetyl-beta-L-altrosamine N-acetyltransferase</fullName>
        <ecNumber evidence="2">2.3.1.202</ecNumber>
    </submittedName>
</protein>
<evidence type="ECO:0000313" key="7">
    <source>
        <dbReference type="EMBL" id="WNL25481.1"/>
    </source>
</evidence>
<dbReference type="EMBL" id="CP134850">
    <property type="protein sequence ID" value="WNL22337.1"/>
    <property type="molecule type" value="Genomic_DNA"/>
</dbReference>
<keyword evidence="2" id="KW-0012">Acyltransferase</keyword>
<dbReference type="AlphaFoldDB" id="A0AA96CN36"/>
<dbReference type="PANTHER" id="PTHR43415:SF3">
    <property type="entry name" value="GNAT-FAMILY ACETYLTRANSFERASE"/>
    <property type="match status" value="1"/>
</dbReference>
<reference evidence="4" key="1">
    <citation type="submission" date="2023-09" db="EMBL/GenBank/DDBJ databases">
        <title>Arcobacter tbilisiensis sp. nov. isolated from chicken meat in Tbilisi, Georgia.</title>
        <authorList>
            <person name="Matthias R."/>
            <person name="Zautner A.E."/>
        </authorList>
    </citation>
    <scope>NUCLEOTIDE SEQUENCE</scope>
    <source>
        <strain evidence="7">LEO 70</strain>
        <strain evidence="6">LEO 74</strain>
        <strain evidence="5">LEO 79</strain>
        <strain evidence="4">LEO 99</strain>
    </source>
</reference>
<dbReference type="EC" id="2.3.1.202" evidence="2"/>
<keyword evidence="2" id="KW-0808">Transferase</keyword>
<dbReference type="EMBL" id="CP134851">
    <property type="protein sequence ID" value="WNL23627.1"/>
    <property type="molecule type" value="Genomic_DNA"/>
</dbReference>
<name>A0AA96CN36_9BACT</name>
<dbReference type="Pfam" id="PF00583">
    <property type="entry name" value="Acetyltransf_1"/>
    <property type="match status" value="1"/>
</dbReference>
<organism evidence="2">
    <name type="scientific">Arcobacter sp. AZ-2023</name>
    <dbReference type="NCBI Taxonomy" id="3074453"/>
    <lineage>
        <taxon>Bacteria</taxon>
        <taxon>Pseudomonadati</taxon>
        <taxon>Campylobacterota</taxon>
        <taxon>Epsilonproteobacteria</taxon>
        <taxon>Campylobacterales</taxon>
        <taxon>Arcobacteraceae</taxon>
        <taxon>Arcobacter</taxon>
    </lineage>
</organism>
<dbReference type="EMBL" id="CP134845">
    <property type="protein sequence ID" value="WNL13925.1"/>
    <property type="molecule type" value="Genomic_DNA"/>
</dbReference>
<reference evidence="2" key="2">
    <citation type="submission" date="2023-09" db="EMBL/GenBank/DDBJ databases">
        <title>Characterization of Arcobacter Isolates from Retail Chicken Sold in Supermarkets in Tbilisi, Georgia.</title>
        <authorList>
            <person name="Matthias R."/>
            <person name="Zautner A.E."/>
        </authorList>
    </citation>
    <scope>NUCLEOTIDE SEQUENCE</scope>
    <source>
        <strain evidence="3">LEO 108</strain>
        <strain evidence="2">LEO 109</strain>
    </source>
</reference>
<sequence length="167" mass="19721">MKEIKLINFTDLSNDEKKIILEWRNNPNIKKWMYTQDDITLESHLNFIDSLKNSKEKLYFLVKKEDENIGVIYFTNISNKEVYFGLYANPTIKILGVGRILEKLSIDFAFNSLNVSKLKLEVFEDNIQVINLHRKYNFKKIGEKFVNNNKVICMELSCENLHSYSNL</sequence>
<dbReference type="PROSITE" id="PS51186">
    <property type="entry name" value="GNAT"/>
    <property type="match status" value="1"/>
</dbReference>
<dbReference type="InterPro" id="IPR020036">
    <property type="entry name" value="PseH"/>
</dbReference>
<evidence type="ECO:0000313" key="6">
    <source>
        <dbReference type="EMBL" id="WNL23627.1"/>
    </source>
</evidence>
<evidence type="ECO:0000313" key="5">
    <source>
        <dbReference type="EMBL" id="WNL22337.1"/>
    </source>
</evidence>
<evidence type="ECO:0000313" key="3">
    <source>
        <dbReference type="EMBL" id="WNL13925.1"/>
    </source>
</evidence>
<accession>A0AA96CN36</accession>
<dbReference type="EMBL" id="CP134844">
    <property type="protein sequence ID" value="WNL12607.1"/>
    <property type="molecule type" value="Genomic_DNA"/>
</dbReference>
<dbReference type="SUPFAM" id="SSF55729">
    <property type="entry name" value="Acyl-CoA N-acyltransferases (Nat)"/>
    <property type="match status" value="1"/>
</dbReference>
<dbReference type="EMBL" id="CP134849">
    <property type="protein sequence ID" value="WNL18069.1"/>
    <property type="molecule type" value="Genomic_DNA"/>
</dbReference>